<dbReference type="SUPFAM" id="SSF54001">
    <property type="entry name" value="Cysteine proteinases"/>
    <property type="match status" value="1"/>
</dbReference>
<feature type="domain" description="NlpC/P60" evidence="12">
    <location>
        <begin position="233"/>
        <end position="350"/>
    </location>
</feature>
<comment type="similarity">
    <text evidence="1">Belongs to the peptidase C40 family.</text>
</comment>
<keyword evidence="10" id="KW-0812">Transmembrane</keyword>
<evidence type="ECO:0000313" key="14">
    <source>
        <dbReference type="Proteomes" id="UP000019474"/>
    </source>
</evidence>
<reference evidence="13 14" key="1">
    <citation type="submission" date="2012-08" db="EMBL/GenBank/DDBJ databases">
        <title>Genome sequencing of Lactobacillus florum 8D.</title>
        <authorList>
            <person name="Kim E.B."/>
            <person name="Marco M.L."/>
        </authorList>
    </citation>
    <scope>NUCLEOTIDE SEQUENCE [LARGE SCALE GENOMIC DNA]</scope>
    <source>
        <strain evidence="13 14">8D</strain>
    </source>
</reference>
<dbReference type="OrthoDB" id="2329725at2"/>
<evidence type="ECO:0000256" key="10">
    <source>
        <dbReference type="SAM" id="Phobius"/>
    </source>
</evidence>
<keyword evidence="6" id="KW-0378">Hydrolase</keyword>
<name>W9EDR0_9LACO</name>
<dbReference type="PANTHER" id="PTHR47053:SF1">
    <property type="entry name" value="MUREIN DD-ENDOPEPTIDASE MEPH-RELATED"/>
    <property type="match status" value="1"/>
</dbReference>
<evidence type="ECO:0000259" key="12">
    <source>
        <dbReference type="PROSITE" id="PS51935"/>
    </source>
</evidence>
<keyword evidence="8" id="KW-0572">Peptidoglycan-anchor</keyword>
<dbReference type="NCBIfam" id="TIGR03715">
    <property type="entry name" value="KxYKxGKxW"/>
    <property type="match status" value="1"/>
</dbReference>
<evidence type="ECO:0000256" key="6">
    <source>
        <dbReference type="ARBA" id="ARBA00022801"/>
    </source>
</evidence>
<dbReference type="InterPro" id="IPR022263">
    <property type="entry name" value="KxYKxGKxW"/>
</dbReference>
<organism evidence="13 14">
    <name type="scientific">Fructilactobacillus florum 8D</name>
    <dbReference type="NCBI Taxonomy" id="1221538"/>
    <lineage>
        <taxon>Bacteria</taxon>
        <taxon>Bacillati</taxon>
        <taxon>Bacillota</taxon>
        <taxon>Bacilli</taxon>
        <taxon>Lactobacillales</taxon>
        <taxon>Lactobacillaceae</taxon>
        <taxon>Fructilactobacillus</taxon>
    </lineage>
</organism>
<keyword evidence="10" id="KW-0472">Membrane</keyword>
<dbReference type="InterPro" id="IPR000064">
    <property type="entry name" value="NLP_P60_dom"/>
</dbReference>
<keyword evidence="5" id="KW-0732">Signal</keyword>
<feature type="transmembrane region" description="Helical" evidence="10">
    <location>
        <begin position="496"/>
        <end position="514"/>
    </location>
</feature>
<gene>
    <name evidence="13" type="ORF">B808_864</name>
</gene>
<dbReference type="PROSITE" id="PS51935">
    <property type="entry name" value="NLPC_P60"/>
    <property type="match status" value="1"/>
</dbReference>
<feature type="region of interest" description="Disordered" evidence="9">
    <location>
        <begin position="155"/>
        <end position="213"/>
    </location>
</feature>
<evidence type="ECO:0000313" key="13">
    <source>
        <dbReference type="EMBL" id="ETO40222.1"/>
    </source>
</evidence>
<keyword evidence="7" id="KW-0788">Thiol protease</keyword>
<feature type="compositionally biased region" description="Polar residues" evidence="9">
    <location>
        <begin position="469"/>
        <end position="490"/>
    </location>
</feature>
<dbReference type="PATRIC" id="fig|1221538.3.peg.872"/>
<evidence type="ECO:0000256" key="4">
    <source>
        <dbReference type="ARBA" id="ARBA00022670"/>
    </source>
</evidence>
<evidence type="ECO:0000256" key="5">
    <source>
        <dbReference type="ARBA" id="ARBA00022729"/>
    </source>
</evidence>
<feature type="region of interest" description="Disordered" evidence="9">
    <location>
        <begin position="397"/>
        <end position="419"/>
    </location>
</feature>
<feature type="compositionally biased region" description="Low complexity" evidence="9">
    <location>
        <begin position="48"/>
        <end position="112"/>
    </location>
</feature>
<evidence type="ECO:0000259" key="11">
    <source>
        <dbReference type="PROSITE" id="PS50847"/>
    </source>
</evidence>
<evidence type="ECO:0000256" key="8">
    <source>
        <dbReference type="ARBA" id="ARBA00023088"/>
    </source>
</evidence>
<evidence type="ECO:0000256" key="3">
    <source>
        <dbReference type="ARBA" id="ARBA00022525"/>
    </source>
</evidence>
<sequence>MNNEKLHYKMYKAGKRWMFAGIATLLVSGGVLSGARPVAADTAVATTSTQATTEQSHADSTSAAATTSDSTAQATSEMPASATITSEAATSATPTENTAVATTTEQTENNQQPASETSTSLTDASTAIPASTASTANQTQVASAAVSTDAPVSSLADGAVNTQSQAQPASETNEQTQPAPVNSEPEANQQSVAAKTTTTPAADEPAQPARPAAVAAQTMLATVQPAAAPTVALASTNNVISTGKQYVGTPYVWGGSTPAGFDCSGFTQYVFGKNGISLPRTAEAQYGAVQKISQAQAQAGDLVFFSMGGIYHVGIYLGNGLMLDAQNRGVVYNDSISYFSGQALFGRVGGGFAATNSISSGLPFVSLASTSSQPRKAIVEKSTQKSDRGATQQLAAIQTNSPQGSATETSTDQPAATDGQATKQMALGQAPANGENTQQQAQGEQVTDNGAGEQPSGRSQQPAGAASLKTVTGAKNEQTTDGQTNKLPQTGQQTNLLVSALGSILVGLSAVLGFRKKNN</sequence>
<feature type="domain" description="Gram-positive cocci surface proteins LPxTG" evidence="11">
    <location>
        <begin position="487"/>
        <end position="519"/>
    </location>
</feature>
<evidence type="ECO:0000256" key="9">
    <source>
        <dbReference type="SAM" id="MobiDB-lite"/>
    </source>
</evidence>
<dbReference type="Pfam" id="PF00877">
    <property type="entry name" value="NLPC_P60"/>
    <property type="match status" value="1"/>
</dbReference>
<evidence type="ECO:0000256" key="7">
    <source>
        <dbReference type="ARBA" id="ARBA00022807"/>
    </source>
</evidence>
<accession>W9EDR0</accession>
<dbReference type="AlphaFoldDB" id="W9EDR0"/>
<dbReference type="PROSITE" id="PS50847">
    <property type="entry name" value="GRAM_POS_ANCHORING"/>
    <property type="match status" value="1"/>
</dbReference>
<dbReference type="EMBL" id="ALXG01000037">
    <property type="protein sequence ID" value="ETO40222.1"/>
    <property type="molecule type" value="Genomic_DNA"/>
</dbReference>
<dbReference type="Pfam" id="PF00746">
    <property type="entry name" value="Gram_pos_anchor"/>
    <property type="match status" value="1"/>
</dbReference>
<dbReference type="Proteomes" id="UP000019474">
    <property type="component" value="Unassembled WGS sequence"/>
</dbReference>
<dbReference type="InterPro" id="IPR051202">
    <property type="entry name" value="Peptidase_C40"/>
</dbReference>
<keyword evidence="14" id="KW-1185">Reference proteome</keyword>
<feature type="compositionally biased region" description="Low complexity" evidence="9">
    <location>
        <begin position="124"/>
        <end position="136"/>
    </location>
</feature>
<dbReference type="Gene3D" id="3.90.1720.10">
    <property type="entry name" value="endopeptidase domain like (from Nostoc punctiforme)"/>
    <property type="match status" value="1"/>
</dbReference>
<feature type="compositionally biased region" description="Polar residues" evidence="9">
    <location>
        <begin position="434"/>
        <end position="448"/>
    </location>
</feature>
<keyword evidence="10" id="KW-1133">Transmembrane helix</keyword>
<dbReference type="GO" id="GO:0006508">
    <property type="term" value="P:proteolysis"/>
    <property type="evidence" value="ECO:0007669"/>
    <property type="project" value="UniProtKB-KW"/>
</dbReference>
<keyword evidence="4" id="KW-0645">Protease</keyword>
<feature type="compositionally biased region" description="Polar residues" evidence="9">
    <location>
        <begin position="113"/>
        <end position="123"/>
    </location>
</feature>
<evidence type="ECO:0000256" key="2">
    <source>
        <dbReference type="ARBA" id="ARBA00022512"/>
    </source>
</evidence>
<dbReference type="NCBIfam" id="TIGR01167">
    <property type="entry name" value="LPXTG_anchor"/>
    <property type="match status" value="1"/>
</dbReference>
<feature type="region of interest" description="Disordered" evidence="9">
    <location>
        <begin position="48"/>
        <end position="137"/>
    </location>
</feature>
<dbReference type="PANTHER" id="PTHR47053">
    <property type="entry name" value="MUREIN DD-ENDOPEPTIDASE MEPH-RELATED"/>
    <property type="match status" value="1"/>
</dbReference>
<keyword evidence="2" id="KW-0134">Cell wall</keyword>
<dbReference type="GO" id="GO:0008234">
    <property type="term" value="F:cysteine-type peptidase activity"/>
    <property type="evidence" value="ECO:0007669"/>
    <property type="project" value="UniProtKB-KW"/>
</dbReference>
<proteinExistence type="inferred from homology"/>
<dbReference type="InterPro" id="IPR019931">
    <property type="entry name" value="LPXTG_anchor"/>
</dbReference>
<feature type="compositionally biased region" description="Polar residues" evidence="9">
    <location>
        <begin position="160"/>
        <end position="200"/>
    </location>
</feature>
<comment type="caution">
    <text evidence="13">The sequence shown here is derived from an EMBL/GenBank/DDBJ whole genome shotgun (WGS) entry which is preliminary data.</text>
</comment>
<dbReference type="Pfam" id="PF19258">
    <property type="entry name" value="KxYKxGKxW_sig"/>
    <property type="match status" value="1"/>
</dbReference>
<dbReference type="RefSeq" id="WP_051393810.1">
    <property type="nucleotide sequence ID" value="NZ_ALXG01000037.1"/>
</dbReference>
<protein>
    <submittedName>
        <fullName evidence="13">Peptidoglycan lytic protein P45</fullName>
    </submittedName>
</protein>
<evidence type="ECO:0000256" key="1">
    <source>
        <dbReference type="ARBA" id="ARBA00007074"/>
    </source>
</evidence>
<feature type="region of interest" description="Disordered" evidence="9">
    <location>
        <begin position="431"/>
        <end position="490"/>
    </location>
</feature>
<dbReference type="InterPro" id="IPR038765">
    <property type="entry name" value="Papain-like_cys_pep_sf"/>
</dbReference>
<keyword evidence="3" id="KW-0964">Secreted</keyword>